<name>A0A318HJW5_9MYCO</name>
<proteinExistence type="predicted"/>
<dbReference type="Proteomes" id="UP000247781">
    <property type="component" value="Unassembled WGS sequence"/>
</dbReference>
<dbReference type="AlphaFoldDB" id="A0A318HJW5"/>
<reference evidence="5 6" key="2">
    <citation type="submission" date="2018-06" db="EMBL/GenBank/DDBJ databases">
        <title>Sequencing of bacterial isolates from soil warming experiment in Harvard Forest, Massachusetts, USA.</title>
        <authorList>
            <person name="Deangelis K.PhD."/>
        </authorList>
    </citation>
    <scope>NUCLEOTIDE SEQUENCE [LARGE SCALE GENOMIC DNA]</scope>
    <source>
        <strain evidence="5 6">GAS496</strain>
    </source>
</reference>
<dbReference type="PANTHER" id="PTHR30204:SF94">
    <property type="entry name" value="HEAVY METAL-DEPENDENT TRANSCRIPTIONAL REGULATOR HI_0293-RELATED"/>
    <property type="match status" value="1"/>
</dbReference>
<dbReference type="GO" id="GO:0003700">
    <property type="term" value="F:DNA-binding transcription factor activity"/>
    <property type="evidence" value="ECO:0007669"/>
    <property type="project" value="InterPro"/>
</dbReference>
<dbReference type="PROSITE" id="PS50937">
    <property type="entry name" value="HTH_MERR_2"/>
    <property type="match status" value="1"/>
</dbReference>
<dbReference type="SMART" id="SM00422">
    <property type="entry name" value="HTH_MERR"/>
    <property type="match status" value="1"/>
</dbReference>
<protein>
    <submittedName>
        <fullName evidence="5">Hg(II)-responsive transcriptional regulator</fullName>
    </submittedName>
</protein>
<evidence type="ECO:0000259" key="4">
    <source>
        <dbReference type="PROSITE" id="PS50937"/>
    </source>
</evidence>
<comment type="caution">
    <text evidence="5">The sequence shown here is derived from an EMBL/GenBank/DDBJ whole genome shotgun (WGS) entry which is preliminary data.</text>
</comment>
<feature type="domain" description="HTH merR-type" evidence="4">
    <location>
        <begin position="19"/>
        <end position="86"/>
    </location>
</feature>
<dbReference type="EMBL" id="QJJU01000014">
    <property type="protein sequence ID" value="PXX06238.1"/>
    <property type="molecule type" value="Genomic_DNA"/>
</dbReference>
<dbReference type="PRINTS" id="PR00040">
    <property type="entry name" value="HTHMERR"/>
</dbReference>
<evidence type="ECO:0000313" key="6">
    <source>
        <dbReference type="Proteomes" id="UP000247781"/>
    </source>
</evidence>
<dbReference type="InterPro" id="IPR047057">
    <property type="entry name" value="MerR_fam"/>
</dbReference>
<dbReference type="PANTHER" id="PTHR30204">
    <property type="entry name" value="REDOX-CYCLING DRUG-SENSING TRANSCRIPTIONAL ACTIVATOR SOXR"/>
    <property type="match status" value="1"/>
</dbReference>
<evidence type="ECO:0000313" key="5">
    <source>
        <dbReference type="EMBL" id="PXX06238.1"/>
    </source>
</evidence>
<keyword evidence="1" id="KW-0805">Transcription regulation</keyword>
<keyword evidence="2" id="KW-0238">DNA-binding</keyword>
<evidence type="ECO:0000256" key="2">
    <source>
        <dbReference type="ARBA" id="ARBA00023125"/>
    </source>
</evidence>
<organism evidence="5 6">
    <name type="scientific">Mycolicibacterium moriokaense</name>
    <dbReference type="NCBI Taxonomy" id="39691"/>
    <lineage>
        <taxon>Bacteria</taxon>
        <taxon>Bacillati</taxon>
        <taxon>Actinomycetota</taxon>
        <taxon>Actinomycetes</taxon>
        <taxon>Mycobacteriales</taxon>
        <taxon>Mycobacteriaceae</taxon>
        <taxon>Mycolicibacterium</taxon>
    </lineage>
</organism>
<reference evidence="6" key="1">
    <citation type="submission" date="2018-05" db="EMBL/GenBank/DDBJ databases">
        <authorList>
            <person name="Deangelis K."/>
            <person name="Huntemann M."/>
            <person name="Clum A."/>
            <person name="Pillay M."/>
            <person name="Palaniappan K."/>
            <person name="Varghese N."/>
            <person name="Mikhailova N."/>
            <person name="Stamatis D."/>
            <person name="Reddy T."/>
            <person name="Daum C."/>
            <person name="Shapiro N."/>
            <person name="Ivanova N."/>
            <person name="Kyrpides N."/>
            <person name="Woyke T."/>
        </authorList>
    </citation>
    <scope>NUCLEOTIDE SEQUENCE [LARGE SCALE GENOMIC DNA]</scope>
    <source>
        <strain evidence="6">GAS496</strain>
    </source>
</reference>
<sequence length="157" mass="17413">MLIELDLIPGYRVHAGGVRTSEVAAQAHVNTQTLRYYERRGLLPQPERTESGYRAYTPEAVRVVRFVKRAQQLGFTLDEIEELLHLAQGGPASCAEAKAMARTRIADLGHRIEELVGMRDALTRLVDTCDQPRAERDCPILRDLETAAAATTSAAQK</sequence>
<dbReference type="GO" id="GO:0003677">
    <property type="term" value="F:DNA binding"/>
    <property type="evidence" value="ECO:0007669"/>
    <property type="project" value="UniProtKB-KW"/>
</dbReference>
<evidence type="ECO:0000256" key="3">
    <source>
        <dbReference type="ARBA" id="ARBA00023163"/>
    </source>
</evidence>
<dbReference type="InterPro" id="IPR000551">
    <property type="entry name" value="MerR-type_HTH_dom"/>
</dbReference>
<dbReference type="Gene3D" id="1.10.1660.10">
    <property type="match status" value="1"/>
</dbReference>
<dbReference type="InterPro" id="IPR009061">
    <property type="entry name" value="DNA-bd_dom_put_sf"/>
</dbReference>
<evidence type="ECO:0000256" key="1">
    <source>
        <dbReference type="ARBA" id="ARBA00023015"/>
    </source>
</evidence>
<keyword evidence="3" id="KW-0804">Transcription</keyword>
<dbReference type="Pfam" id="PF13411">
    <property type="entry name" value="MerR_1"/>
    <property type="match status" value="1"/>
</dbReference>
<dbReference type="SUPFAM" id="SSF46955">
    <property type="entry name" value="Putative DNA-binding domain"/>
    <property type="match status" value="1"/>
</dbReference>
<keyword evidence="6" id="KW-1185">Reference proteome</keyword>
<accession>A0A318HJW5</accession>
<gene>
    <name evidence="5" type="ORF">C8E89_11411</name>
</gene>